<dbReference type="AlphaFoldDB" id="L7L8K8"/>
<gene>
    <name evidence="1" type="ORF">GOHSU_05_00070</name>
</gene>
<protein>
    <submittedName>
        <fullName evidence="1">Uncharacterized protein</fullName>
    </submittedName>
</protein>
<dbReference type="InterPro" id="IPR047681">
    <property type="entry name" value="PPA1309-like"/>
</dbReference>
<comment type="caution">
    <text evidence="1">The sequence shown here is derived from an EMBL/GenBank/DDBJ whole genome shotgun (WGS) entry which is preliminary data.</text>
</comment>
<evidence type="ECO:0000313" key="2">
    <source>
        <dbReference type="Proteomes" id="UP000053405"/>
    </source>
</evidence>
<keyword evidence="2" id="KW-1185">Reference proteome</keyword>
<dbReference type="EMBL" id="BANT01000005">
    <property type="protein sequence ID" value="GAC56368.1"/>
    <property type="molecule type" value="Genomic_DNA"/>
</dbReference>
<dbReference type="NCBIfam" id="NF040618">
    <property type="entry name" value="PPA1309_fam"/>
    <property type="match status" value="1"/>
</dbReference>
<name>L7L8K8_9ACTN</name>
<reference evidence="1 2" key="1">
    <citation type="submission" date="2012-12" db="EMBL/GenBank/DDBJ databases">
        <title>Whole genome shotgun sequence of Gordonia hirsuta NBRC 16056.</title>
        <authorList>
            <person name="Isaki-Nakamura S."/>
            <person name="Hosoyama A."/>
            <person name="Tsuchikane K."/>
            <person name="Katsumata H."/>
            <person name="Baba S."/>
            <person name="Yamazaki S."/>
            <person name="Fujita N."/>
        </authorList>
    </citation>
    <scope>NUCLEOTIDE SEQUENCE [LARGE SCALE GENOMIC DNA]</scope>
    <source>
        <strain evidence="1 2">NBRC 16056</strain>
    </source>
</reference>
<dbReference type="OrthoDB" id="3266223at2"/>
<dbReference type="STRING" id="1121927.GOHSU_05_00070"/>
<sequence>MSFSQADLGNSLAQCAAYSADLPWGSPDQVFALVPTAVLRSQAPELVDDDDDSPLSPVLQELPEPHADTAALLATLAWPPQVAGCALVTEITVVPPDGDPAHGRRARLIGGVLRTGARLALLDVEAAPDDDPVAPRHLRTSPDLAPELLDALTATFDDVEPAD</sequence>
<dbReference type="eggNOG" id="ENOG5032TUF">
    <property type="taxonomic scope" value="Bacteria"/>
</dbReference>
<accession>L7L8K8</accession>
<evidence type="ECO:0000313" key="1">
    <source>
        <dbReference type="EMBL" id="GAC56368.1"/>
    </source>
</evidence>
<dbReference type="RefSeq" id="WP_005936470.1">
    <property type="nucleotide sequence ID" value="NZ_ATVK01000003.1"/>
</dbReference>
<organism evidence="1 2">
    <name type="scientific">Gordonia hirsuta DSM 44140 = NBRC 16056</name>
    <dbReference type="NCBI Taxonomy" id="1121927"/>
    <lineage>
        <taxon>Bacteria</taxon>
        <taxon>Bacillati</taxon>
        <taxon>Actinomycetota</taxon>
        <taxon>Actinomycetes</taxon>
        <taxon>Mycobacteriales</taxon>
        <taxon>Gordoniaceae</taxon>
        <taxon>Gordonia</taxon>
    </lineage>
</organism>
<proteinExistence type="predicted"/>
<dbReference type="Proteomes" id="UP000053405">
    <property type="component" value="Unassembled WGS sequence"/>
</dbReference>